<dbReference type="AlphaFoldDB" id="A0A9W6HK34"/>
<reference evidence="5" key="1">
    <citation type="journal article" date="2014" name="Int. J. Syst. Evol. Microbiol.">
        <title>Complete genome sequence of Corynebacterium casei LMG S-19264T (=DSM 44701T), isolated from a smear-ripened cheese.</title>
        <authorList>
            <consortium name="US DOE Joint Genome Institute (JGI-PGF)"/>
            <person name="Walter F."/>
            <person name="Albersmeier A."/>
            <person name="Kalinowski J."/>
            <person name="Ruckert C."/>
        </authorList>
    </citation>
    <scope>NUCLEOTIDE SEQUENCE</scope>
    <source>
        <strain evidence="5">VKM Ac-1940</strain>
    </source>
</reference>
<comment type="caution">
    <text evidence="5">The sequence shown here is derived from an EMBL/GenBank/DDBJ whole genome shotgun (WGS) entry which is preliminary data.</text>
</comment>
<organism evidence="5 6">
    <name type="scientific">Microbacterium dextranolyticum</name>
    <dbReference type="NCBI Taxonomy" id="36806"/>
    <lineage>
        <taxon>Bacteria</taxon>
        <taxon>Bacillati</taxon>
        <taxon>Actinomycetota</taxon>
        <taxon>Actinomycetes</taxon>
        <taxon>Micrococcales</taxon>
        <taxon>Microbacteriaceae</taxon>
        <taxon>Microbacterium</taxon>
    </lineage>
</organism>
<dbReference type="InterPro" id="IPR029063">
    <property type="entry name" value="SAM-dependent_MTases_sf"/>
</dbReference>
<evidence type="ECO:0000256" key="3">
    <source>
        <dbReference type="ARBA" id="ARBA00022691"/>
    </source>
</evidence>
<dbReference type="Proteomes" id="UP001142291">
    <property type="component" value="Unassembled WGS sequence"/>
</dbReference>
<feature type="domain" description="Methyltransferase" evidence="4">
    <location>
        <begin position="44"/>
        <end position="134"/>
    </location>
</feature>
<dbReference type="Pfam" id="PF13649">
    <property type="entry name" value="Methyltransf_25"/>
    <property type="match status" value="1"/>
</dbReference>
<keyword evidence="1 5" id="KW-0489">Methyltransferase</keyword>
<dbReference type="SUPFAM" id="SSF53335">
    <property type="entry name" value="S-adenosyl-L-methionine-dependent methyltransferases"/>
    <property type="match status" value="1"/>
</dbReference>
<reference evidence="5" key="2">
    <citation type="submission" date="2023-01" db="EMBL/GenBank/DDBJ databases">
        <authorList>
            <person name="Sun Q."/>
            <person name="Evtushenko L."/>
        </authorList>
    </citation>
    <scope>NUCLEOTIDE SEQUENCE</scope>
    <source>
        <strain evidence="5">VKM Ac-1940</strain>
    </source>
</reference>
<keyword evidence="3" id="KW-0949">S-adenosyl-L-methionine</keyword>
<evidence type="ECO:0000313" key="5">
    <source>
        <dbReference type="EMBL" id="GLJ93958.1"/>
    </source>
</evidence>
<evidence type="ECO:0000313" key="6">
    <source>
        <dbReference type="Proteomes" id="UP001142291"/>
    </source>
</evidence>
<dbReference type="PANTHER" id="PTHR43464:SF19">
    <property type="entry name" value="UBIQUINONE BIOSYNTHESIS O-METHYLTRANSFERASE, MITOCHONDRIAL"/>
    <property type="match status" value="1"/>
</dbReference>
<evidence type="ECO:0000259" key="4">
    <source>
        <dbReference type="Pfam" id="PF13649"/>
    </source>
</evidence>
<gene>
    <name evidence="5" type="ORF">GCM10017591_00190</name>
</gene>
<sequence>MPDVSAAYSTRATEYADLLGTMDAVHPVDRALVDAWAGTVSGRILDAGCGPGHWTHHLAKRGADVRGIDLVPEFIERARTTHPGVRVDIGSIESIDEPEGSLGGILSWFSTIHHEPARIAVPLREFARALRPGGTLLLGFFDSADGIEPFDYAVVRAYRWPVASLQRAVERAGFSIVETHRRTERGRRPVAALVCERVRP</sequence>
<proteinExistence type="predicted"/>
<name>A0A9W6HK34_9MICO</name>
<dbReference type="RefSeq" id="WP_204962496.1">
    <property type="nucleotide sequence ID" value="NZ_BAAAUR010000002.1"/>
</dbReference>
<keyword evidence="6" id="KW-1185">Reference proteome</keyword>
<dbReference type="InterPro" id="IPR041698">
    <property type="entry name" value="Methyltransf_25"/>
</dbReference>
<keyword evidence="2" id="KW-0808">Transferase</keyword>
<evidence type="ECO:0000256" key="1">
    <source>
        <dbReference type="ARBA" id="ARBA00022603"/>
    </source>
</evidence>
<dbReference type="CDD" id="cd02440">
    <property type="entry name" value="AdoMet_MTases"/>
    <property type="match status" value="1"/>
</dbReference>
<dbReference type="PANTHER" id="PTHR43464">
    <property type="entry name" value="METHYLTRANSFERASE"/>
    <property type="match status" value="1"/>
</dbReference>
<dbReference type="Gene3D" id="3.40.50.150">
    <property type="entry name" value="Vaccinia Virus protein VP39"/>
    <property type="match status" value="1"/>
</dbReference>
<protein>
    <submittedName>
        <fullName evidence="5">Methyltransferase</fullName>
    </submittedName>
</protein>
<dbReference type="GO" id="GO:0008168">
    <property type="term" value="F:methyltransferase activity"/>
    <property type="evidence" value="ECO:0007669"/>
    <property type="project" value="UniProtKB-KW"/>
</dbReference>
<accession>A0A9W6HK34</accession>
<dbReference type="EMBL" id="BSER01000001">
    <property type="protein sequence ID" value="GLJ93958.1"/>
    <property type="molecule type" value="Genomic_DNA"/>
</dbReference>
<dbReference type="GO" id="GO:0032259">
    <property type="term" value="P:methylation"/>
    <property type="evidence" value="ECO:0007669"/>
    <property type="project" value="UniProtKB-KW"/>
</dbReference>
<evidence type="ECO:0000256" key="2">
    <source>
        <dbReference type="ARBA" id="ARBA00022679"/>
    </source>
</evidence>